<accession>A0A1X2Z176</accession>
<dbReference type="RefSeq" id="WP_236838093.1">
    <property type="nucleotide sequence ID" value="NZ_LNKD01000001.1"/>
</dbReference>
<dbReference type="InterPro" id="IPR009061">
    <property type="entry name" value="DNA-bd_dom_put_sf"/>
</dbReference>
<dbReference type="PANTHER" id="PTHR30204:SF69">
    <property type="entry name" value="MERR-FAMILY TRANSCRIPTIONAL REGULATOR"/>
    <property type="match status" value="1"/>
</dbReference>
<dbReference type="GO" id="GO:0003677">
    <property type="term" value="F:DNA binding"/>
    <property type="evidence" value="ECO:0007669"/>
    <property type="project" value="UniProtKB-KW"/>
</dbReference>
<dbReference type="EMBL" id="LNKD01000001">
    <property type="protein sequence ID" value="OSG87941.1"/>
    <property type="molecule type" value="Genomic_DNA"/>
</dbReference>
<evidence type="ECO:0000256" key="2">
    <source>
        <dbReference type="ARBA" id="ARBA00023015"/>
    </source>
</evidence>
<evidence type="ECO:0000256" key="3">
    <source>
        <dbReference type="ARBA" id="ARBA00023125"/>
    </source>
</evidence>
<dbReference type="Gene3D" id="1.10.1660.10">
    <property type="match status" value="1"/>
</dbReference>
<evidence type="ECO:0000256" key="4">
    <source>
        <dbReference type="ARBA" id="ARBA00023163"/>
    </source>
</evidence>
<dbReference type="PROSITE" id="PS50937">
    <property type="entry name" value="HTH_MERR_2"/>
    <property type="match status" value="1"/>
</dbReference>
<reference evidence="6 7" key="1">
    <citation type="journal article" date="2016" name="Sci. Rep.">
        <title>Evaluation of genetic diversity among strains of the human gut commensal Bifidobacterium adolescentis.</title>
        <authorList>
            <person name="Duranti S."/>
            <person name="Milani C."/>
            <person name="Lugli G.A."/>
            <person name="Mancabelli L."/>
            <person name="Turroni F."/>
            <person name="Ferrario C."/>
            <person name="Mangifesta M."/>
            <person name="Viappiani A."/>
            <person name="Sanchez B."/>
            <person name="Margolles A."/>
            <person name="van Sinderen D."/>
            <person name="Ventura M."/>
        </authorList>
    </citation>
    <scope>NUCLEOTIDE SEQUENCE [LARGE SCALE GENOMIC DNA]</scope>
    <source>
        <strain evidence="6 7">487B</strain>
    </source>
</reference>
<keyword evidence="2" id="KW-0805">Transcription regulation</keyword>
<organism evidence="6 7">
    <name type="scientific">Bifidobacterium adolescentis</name>
    <dbReference type="NCBI Taxonomy" id="1680"/>
    <lineage>
        <taxon>Bacteria</taxon>
        <taxon>Bacillati</taxon>
        <taxon>Actinomycetota</taxon>
        <taxon>Actinomycetes</taxon>
        <taxon>Bifidobacteriales</taxon>
        <taxon>Bifidobacteriaceae</taxon>
        <taxon>Bifidobacterium</taxon>
    </lineage>
</organism>
<feature type="domain" description="HTH merR-type" evidence="5">
    <location>
        <begin position="19"/>
        <end position="89"/>
    </location>
</feature>
<comment type="caution">
    <text evidence="6">The sequence shown here is derived from an EMBL/GenBank/DDBJ whole genome shotgun (WGS) entry which is preliminary data.</text>
</comment>
<evidence type="ECO:0000256" key="1">
    <source>
        <dbReference type="ARBA" id="ARBA00022491"/>
    </source>
</evidence>
<evidence type="ECO:0000313" key="6">
    <source>
        <dbReference type="EMBL" id="OSG87941.1"/>
    </source>
</evidence>
<gene>
    <name evidence="6" type="ORF">B0487_0860</name>
</gene>
<dbReference type="PANTHER" id="PTHR30204">
    <property type="entry name" value="REDOX-CYCLING DRUG-SENSING TRANSCRIPTIONAL ACTIVATOR SOXR"/>
    <property type="match status" value="1"/>
</dbReference>
<dbReference type="Pfam" id="PF13411">
    <property type="entry name" value="MerR_1"/>
    <property type="match status" value="1"/>
</dbReference>
<dbReference type="SUPFAM" id="SSF46955">
    <property type="entry name" value="Putative DNA-binding domain"/>
    <property type="match status" value="1"/>
</dbReference>
<protein>
    <submittedName>
        <fullName evidence="6">MerR family transcriptional regulator</fullName>
    </submittedName>
</protein>
<dbReference type="InterPro" id="IPR000551">
    <property type="entry name" value="MerR-type_HTH_dom"/>
</dbReference>
<sequence length="111" mass="12710">MTASERSGGRDALPGDGRLFRIGKVADMFNVSLGTLRHYERCGLLEPEYIDPRTGYRYYGAKQFEVLNTIRYLRVLDMPLTQIAEFLHNRDVHVIEDKLCCTESPDRAQTA</sequence>
<dbReference type="Proteomes" id="UP000193377">
    <property type="component" value="Unassembled WGS sequence"/>
</dbReference>
<keyword evidence="1" id="KW-0678">Repressor</keyword>
<proteinExistence type="predicted"/>
<dbReference type="InterPro" id="IPR047057">
    <property type="entry name" value="MerR_fam"/>
</dbReference>
<dbReference type="SMART" id="SM00422">
    <property type="entry name" value="HTH_MERR"/>
    <property type="match status" value="1"/>
</dbReference>
<keyword evidence="3" id="KW-0238">DNA-binding</keyword>
<name>A0A1X2Z176_BIFAD</name>
<keyword evidence="4" id="KW-0804">Transcription</keyword>
<dbReference type="AlphaFoldDB" id="A0A1X2Z176"/>
<dbReference type="GO" id="GO:0003700">
    <property type="term" value="F:DNA-binding transcription factor activity"/>
    <property type="evidence" value="ECO:0007669"/>
    <property type="project" value="InterPro"/>
</dbReference>
<evidence type="ECO:0000313" key="7">
    <source>
        <dbReference type="Proteomes" id="UP000193377"/>
    </source>
</evidence>
<evidence type="ECO:0000259" key="5">
    <source>
        <dbReference type="PROSITE" id="PS50937"/>
    </source>
</evidence>